<comment type="function">
    <text evidence="7">Responsible for the incorporation of O-acetyl groups into the enterobacterial common antigen (ECA) trisaccharide repeat units.</text>
</comment>
<keyword evidence="6 7" id="KW-0472">Membrane</keyword>
<keyword evidence="4 7" id="KW-0812">Transmembrane</keyword>
<reference evidence="9 10" key="1">
    <citation type="submission" date="2021-08" db="EMBL/GenBank/DDBJ databases">
        <title>Culture and genomic analysis of Symbiopectobacterium purcellii sp. nov. gen. nov., isolated from the leafhopper Empoasca decipiens.</title>
        <authorList>
            <person name="Nadal-Jimenez P."/>
            <person name="Siozios S."/>
            <person name="Halliday N."/>
            <person name="Camara M."/>
            <person name="Hurst G.D.D."/>
        </authorList>
    </citation>
    <scope>NUCLEOTIDE SEQUENCE [LARGE SCALE GENOMIC DNA]</scope>
    <source>
        <strain evidence="9 10">SyEd1</strain>
    </source>
</reference>
<organism evidence="9 10">
    <name type="scientific">Symbiopectobacterium purcellii</name>
    <dbReference type="NCBI Taxonomy" id="2871826"/>
    <lineage>
        <taxon>Bacteria</taxon>
        <taxon>Pseudomonadati</taxon>
        <taxon>Pseudomonadota</taxon>
        <taxon>Gammaproteobacteria</taxon>
        <taxon>Enterobacterales</taxon>
        <taxon>Enterobacteriaceae</taxon>
    </lineage>
</organism>
<gene>
    <name evidence="7" type="primary">wecH</name>
    <name evidence="9" type="ORF">K6K13_20490</name>
</gene>
<evidence type="ECO:0000313" key="9">
    <source>
        <dbReference type="EMBL" id="QZN95518.1"/>
    </source>
</evidence>
<comment type="subcellular location">
    <subcellularLocation>
        <location evidence="7">Cell inner membrane</location>
        <topology evidence="7">Multi-pass membrane protein</topology>
    </subcellularLocation>
    <subcellularLocation>
        <location evidence="1">Cell membrane</location>
        <topology evidence="1">Multi-pass membrane protein</topology>
    </subcellularLocation>
</comment>
<feature type="transmembrane region" description="Helical" evidence="7">
    <location>
        <begin position="169"/>
        <end position="189"/>
    </location>
</feature>
<dbReference type="EC" id="2.3.1.-" evidence="7"/>
<feature type="transmembrane region" description="Helical" evidence="7">
    <location>
        <begin position="76"/>
        <end position="96"/>
    </location>
</feature>
<evidence type="ECO:0000256" key="4">
    <source>
        <dbReference type="ARBA" id="ARBA00022692"/>
    </source>
</evidence>
<keyword evidence="7 9" id="KW-0012">Acyltransferase</keyword>
<keyword evidence="7" id="KW-0997">Cell inner membrane</keyword>
<feature type="transmembrane region" description="Helical" evidence="7">
    <location>
        <begin position="12"/>
        <end position="30"/>
    </location>
</feature>
<accession>A0ABX9AK19</accession>
<dbReference type="Proteomes" id="UP000825886">
    <property type="component" value="Chromosome"/>
</dbReference>
<feature type="domain" description="Acyltransferase 3" evidence="8">
    <location>
        <begin position="6"/>
        <end position="317"/>
    </location>
</feature>
<evidence type="ECO:0000313" key="10">
    <source>
        <dbReference type="Proteomes" id="UP000825886"/>
    </source>
</evidence>
<feature type="transmembrane region" description="Helical" evidence="7">
    <location>
        <begin position="42"/>
        <end position="64"/>
    </location>
</feature>
<evidence type="ECO:0000256" key="7">
    <source>
        <dbReference type="HAMAP-Rule" id="MF_01949"/>
    </source>
</evidence>
<comment type="similarity">
    <text evidence="2 7">Belongs to the acyltransferase 3 family.</text>
</comment>
<comment type="pathway">
    <text evidence="7">Bacterial outer membrane biogenesis; enterobacterial common antigen biosynthesis.</text>
</comment>
<dbReference type="HAMAP" id="MF_01949">
    <property type="entry name" value="Acetyltr_WecH"/>
    <property type="match status" value="1"/>
</dbReference>
<keyword evidence="3 7" id="KW-1003">Cell membrane</keyword>
<dbReference type="PANTHER" id="PTHR40074:SF2">
    <property type="entry name" value="O-ACETYLTRANSFERASE WECH"/>
    <property type="match status" value="1"/>
</dbReference>
<keyword evidence="5 7" id="KW-1133">Transmembrane helix</keyword>
<feature type="transmembrane region" description="Helical" evidence="7">
    <location>
        <begin position="141"/>
        <end position="157"/>
    </location>
</feature>
<evidence type="ECO:0000256" key="2">
    <source>
        <dbReference type="ARBA" id="ARBA00007400"/>
    </source>
</evidence>
<proteinExistence type="inferred from homology"/>
<dbReference type="InterPro" id="IPR032905">
    <property type="entry name" value="WecH"/>
</dbReference>
<evidence type="ECO:0000256" key="6">
    <source>
        <dbReference type="ARBA" id="ARBA00023136"/>
    </source>
</evidence>
<feature type="transmembrane region" description="Helical" evidence="7">
    <location>
        <begin position="266"/>
        <end position="287"/>
    </location>
</feature>
<feature type="transmembrane region" description="Helical" evidence="7">
    <location>
        <begin position="201"/>
        <end position="223"/>
    </location>
</feature>
<name>A0ABX9AK19_9ENTR</name>
<feature type="transmembrane region" description="Helical" evidence="7">
    <location>
        <begin position="235"/>
        <end position="254"/>
    </location>
</feature>
<dbReference type="Pfam" id="PF01757">
    <property type="entry name" value="Acyl_transf_3"/>
    <property type="match status" value="1"/>
</dbReference>
<protein>
    <recommendedName>
        <fullName evidence="7">O-acetyltransferase WecH</fullName>
        <ecNumber evidence="7">2.3.1.-</ecNumber>
    </recommendedName>
</protein>
<feature type="transmembrane region" description="Helical" evidence="7">
    <location>
        <begin position="299"/>
        <end position="320"/>
    </location>
</feature>
<sequence>MSDKIGWVDNLRAVACLMVVLIHSTTYYITAAGMPGERHWDVANLLNSACRVGVPLFFMISGYLFFGERRAEKKHLLRIGLCLLFYSAVALAYMALLTPIHAGNALRLFWQKPGFYHLWFFYAILVIYLLSPLIRVPPVSGRYLAVVVLVLAVVANPNTPELTIGHTPLLPVNVYIAGDTFYYLLYAVMGRALGTLTPTRWVTLGAAPLFVASVLLIAMGTSQQTLANDNFTQTFYLYANPLVFIAAVCLMILFKAPALSAPFPGFSFISRHSLAIYGFHALIIHFIRTRDLALKGWPILDIFYVFTCAVACSMLLSLLVQRCDIRRWVS</sequence>
<dbReference type="EMBL" id="CP081864">
    <property type="protein sequence ID" value="QZN95518.1"/>
    <property type="molecule type" value="Genomic_DNA"/>
</dbReference>
<dbReference type="InterPro" id="IPR002656">
    <property type="entry name" value="Acyl_transf_3_dom"/>
</dbReference>
<evidence type="ECO:0000256" key="1">
    <source>
        <dbReference type="ARBA" id="ARBA00004651"/>
    </source>
</evidence>
<feature type="transmembrane region" description="Helical" evidence="7">
    <location>
        <begin position="116"/>
        <end position="134"/>
    </location>
</feature>
<dbReference type="PANTHER" id="PTHR40074">
    <property type="entry name" value="O-ACETYLTRANSFERASE WECH"/>
    <property type="match status" value="1"/>
</dbReference>
<evidence type="ECO:0000256" key="3">
    <source>
        <dbReference type="ARBA" id="ARBA00022475"/>
    </source>
</evidence>
<evidence type="ECO:0000259" key="8">
    <source>
        <dbReference type="Pfam" id="PF01757"/>
    </source>
</evidence>
<keyword evidence="7" id="KW-0808">Transferase</keyword>
<evidence type="ECO:0000256" key="5">
    <source>
        <dbReference type="ARBA" id="ARBA00022989"/>
    </source>
</evidence>
<keyword evidence="10" id="KW-1185">Reference proteome</keyword>
<dbReference type="GO" id="GO:0016746">
    <property type="term" value="F:acyltransferase activity"/>
    <property type="evidence" value="ECO:0007669"/>
    <property type="project" value="UniProtKB-KW"/>
</dbReference>
<dbReference type="RefSeq" id="WP_222158610.1">
    <property type="nucleotide sequence ID" value="NZ_CP081864.1"/>
</dbReference>